<reference evidence="2 3" key="1">
    <citation type="submission" date="2024-09" db="EMBL/GenBank/DDBJ databases">
        <authorList>
            <person name="Sun Q."/>
            <person name="Mori K."/>
        </authorList>
    </citation>
    <scope>NUCLEOTIDE SEQUENCE [LARGE SCALE GENOMIC DNA]</scope>
    <source>
        <strain evidence="2 3">CECT 8064</strain>
    </source>
</reference>
<name>A0ABV5HJC9_9VIBR</name>
<keyword evidence="1" id="KW-0472">Membrane</keyword>
<keyword evidence="1" id="KW-1133">Transmembrane helix</keyword>
<feature type="transmembrane region" description="Helical" evidence="1">
    <location>
        <begin position="6"/>
        <end position="27"/>
    </location>
</feature>
<evidence type="ECO:0000313" key="3">
    <source>
        <dbReference type="Proteomes" id="UP001589645"/>
    </source>
</evidence>
<dbReference type="RefSeq" id="WP_390190176.1">
    <property type="nucleotide sequence ID" value="NZ_JBHMEP010000001.1"/>
</dbReference>
<protein>
    <submittedName>
        <fullName evidence="2">Uncharacterized protein</fullName>
    </submittedName>
</protein>
<sequence>MLDDVLLTLSWMLLGMLFIYPFAVAVLQGLSYSKHQVRQRKRVKYFNFIFLLLFVVISILYLDGAMIGYGSTNYYAWLTTP</sequence>
<keyword evidence="3" id="KW-1185">Reference proteome</keyword>
<evidence type="ECO:0000313" key="2">
    <source>
        <dbReference type="EMBL" id="MFB9134326.1"/>
    </source>
</evidence>
<evidence type="ECO:0000256" key="1">
    <source>
        <dbReference type="SAM" id="Phobius"/>
    </source>
</evidence>
<comment type="caution">
    <text evidence="2">The sequence shown here is derived from an EMBL/GenBank/DDBJ whole genome shotgun (WGS) entry which is preliminary data.</text>
</comment>
<proteinExistence type="predicted"/>
<feature type="transmembrane region" description="Helical" evidence="1">
    <location>
        <begin position="48"/>
        <end position="69"/>
    </location>
</feature>
<dbReference type="EMBL" id="JBHMEP010000001">
    <property type="protein sequence ID" value="MFB9134326.1"/>
    <property type="molecule type" value="Genomic_DNA"/>
</dbReference>
<accession>A0ABV5HJC9</accession>
<organism evidence="2 3">
    <name type="scientific">Vibrio olivae</name>
    <dbReference type="NCBI Taxonomy" id="1243002"/>
    <lineage>
        <taxon>Bacteria</taxon>
        <taxon>Pseudomonadati</taxon>
        <taxon>Pseudomonadota</taxon>
        <taxon>Gammaproteobacteria</taxon>
        <taxon>Vibrionales</taxon>
        <taxon>Vibrionaceae</taxon>
        <taxon>Vibrio</taxon>
    </lineage>
</organism>
<keyword evidence="1" id="KW-0812">Transmembrane</keyword>
<gene>
    <name evidence="2" type="ORF">ACFFUV_04990</name>
</gene>
<dbReference type="Proteomes" id="UP001589645">
    <property type="component" value="Unassembled WGS sequence"/>
</dbReference>